<feature type="region of interest" description="Disordered" evidence="1">
    <location>
        <begin position="361"/>
        <end position="383"/>
    </location>
</feature>
<protein>
    <submittedName>
        <fullName evidence="2">Uncharacterized protein</fullName>
    </submittedName>
</protein>
<organism evidence="2 3">
    <name type="scientific">Exidia glandulosa HHB12029</name>
    <dbReference type="NCBI Taxonomy" id="1314781"/>
    <lineage>
        <taxon>Eukaryota</taxon>
        <taxon>Fungi</taxon>
        <taxon>Dikarya</taxon>
        <taxon>Basidiomycota</taxon>
        <taxon>Agaricomycotina</taxon>
        <taxon>Agaricomycetes</taxon>
        <taxon>Auriculariales</taxon>
        <taxon>Exidiaceae</taxon>
        <taxon>Exidia</taxon>
    </lineage>
</organism>
<gene>
    <name evidence="2" type="ORF">EXIGLDRAFT_745949</name>
</gene>
<feature type="region of interest" description="Disordered" evidence="1">
    <location>
        <begin position="412"/>
        <end position="542"/>
    </location>
</feature>
<accession>A0A165MW89</accession>
<feature type="region of interest" description="Disordered" evidence="1">
    <location>
        <begin position="278"/>
        <end position="328"/>
    </location>
</feature>
<dbReference type="Proteomes" id="UP000077266">
    <property type="component" value="Unassembled WGS sequence"/>
</dbReference>
<name>A0A165MW89_EXIGL</name>
<feature type="compositionally biased region" description="Acidic residues" evidence="1">
    <location>
        <begin position="446"/>
        <end position="483"/>
    </location>
</feature>
<proteinExistence type="predicted"/>
<feature type="region of interest" description="Disordered" evidence="1">
    <location>
        <begin position="1"/>
        <end position="29"/>
    </location>
</feature>
<dbReference type="AlphaFoldDB" id="A0A165MW89"/>
<dbReference type="InParanoid" id="A0A165MW89"/>
<dbReference type="EMBL" id="KV425906">
    <property type="protein sequence ID" value="KZV99852.1"/>
    <property type="molecule type" value="Genomic_DNA"/>
</dbReference>
<evidence type="ECO:0000313" key="3">
    <source>
        <dbReference type="Proteomes" id="UP000077266"/>
    </source>
</evidence>
<reference evidence="2 3" key="1">
    <citation type="journal article" date="2016" name="Mol. Biol. Evol.">
        <title>Comparative Genomics of Early-Diverging Mushroom-Forming Fungi Provides Insights into the Origins of Lignocellulose Decay Capabilities.</title>
        <authorList>
            <person name="Nagy L.G."/>
            <person name="Riley R."/>
            <person name="Tritt A."/>
            <person name="Adam C."/>
            <person name="Daum C."/>
            <person name="Floudas D."/>
            <person name="Sun H."/>
            <person name="Yadav J.S."/>
            <person name="Pangilinan J."/>
            <person name="Larsson K.H."/>
            <person name="Matsuura K."/>
            <person name="Barry K."/>
            <person name="Labutti K."/>
            <person name="Kuo R."/>
            <person name="Ohm R.A."/>
            <person name="Bhattacharya S.S."/>
            <person name="Shirouzu T."/>
            <person name="Yoshinaga Y."/>
            <person name="Martin F.M."/>
            <person name="Grigoriev I.V."/>
            <person name="Hibbett D.S."/>
        </authorList>
    </citation>
    <scope>NUCLEOTIDE SEQUENCE [LARGE SCALE GENOMIC DNA]</scope>
    <source>
        <strain evidence="2 3">HHB12029</strain>
    </source>
</reference>
<evidence type="ECO:0000256" key="1">
    <source>
        <dbReference type="SAM" id="MobiDB-lite"/>
    </source>
</evidence>
<sequence length="746" mass="80707">MENFDAFQSRPSVEDEYAVPAPGHPRFYQPPAHAQHPGVLYGAVHGPGHRVSFNQMATGQNFLTGTGYPPGAASAPVTMPSQTGTYPPPPQTMMHGIDGSQSMAMQNNQQRGHKRGWSDASLDSTPSAMGGGGSPLFSMPSNVYPSPQQVGGNGYMFDPQLQIGSGFPSPGDATTYVQQNRPEHEYDRIYPASQIQTRGSSEISQSATSYQQGWSNSIPATRFVPPSPGAYAGVPYPAAAPLPPSEAFLQYQQQRRRDAQQGTRASMPRGQFAVPRAPYATPAMRQRGRRYQTPGQPSGVGGDSVKADGEAEHPSKRARYDGGPAPMEQELNKVLPQDDFAWMSVVTDAIVAEAAAASQNDQTLSSADRSMAPPPQFASGPSGAMVTHASYDAGAATFANAAVLPGAGESLVADQPGGTHSTSCCSSHAAGTPHEHGQPSQSATNEDSDSEDWTDSDDSSDESDTSDDDDSDDSDDDSDEDDNGPIAESSTDAVKRALTSRARRNTINIPVGRGRKAAIARRSASGNKPKSSGPRIQKHNKLTTTKRLPMLRHLAPIVNGKTPCPFCQKGIRTVPKKDSKTGVPGVTCCRDHFVGYKKDRKKQCRKLKRWGLKRVDVQDPAALAKVGRKIVRRWPTEVAGKKKTGWFRYRMWGTKFRKQLLDWWSSLEQEERDKILERKKKGEDAANDEQGRGRAWECGHGGRCWMVGCRGQAGGVGRRTAASSQSTVCNRLVSPLYRALRERDVQ</sequence>
<evidence type="ECO:0000313" key="2">
    <source>
        <dbReference type="EMBL" id="KZV99852.1"/>
    </source>
</evidence>
<keyword evidence="3" id="KW-1185">Reference proteome</keyword>
<feature type="compositionally biased region" description="Basic and acidic residues" evidence="1">
    <location>
        <begin position="305"/>
        <end position="320"/>
    </location>
</feature>